<dbReference type="GO" id="GO:0015074">
    <property type="term" value="P:DNA integration"/>
    <property type="evidence" value="ECO:0007669"/>
    <property type="project" value="InterPro"/>
</dbReference>
<dbReference type="InterPro" id="IPR005162">
    <property type="entry name" value="Retrotrans_gag_dom"/>
</dbReference>
<reference evidence="3" key="1">
    <citation type="submission" date="2023-08" db="EMBL/GenBank/DDBJ databases">
        <title>A de novo genome assembly of Solanum verrucosum Schlechtendal, a Mexican diploid species geographically isolated from the other diploid A-genome species in potato relatives.</title>
        <authorList>
            <person name="Hosaka K."/>
        </authorList>
    </citation>
    <scope>NUCLEOTIDE SEQUENCE</scope>
    <source>
        <tissue evidence="3">Young leaves</tissue>
    </source>
</reference>
<sequence>MRIHQLKSKLASCKQGGQTIDAYYGKLKSKWEELIGYTKNRICICVGCTCGAAKELAQEREKEKVHQFLMGLDDEVFGTIRSNILSTERLPTLSRVYAMIIQEERHQNLARAKEDRSDDVAFVVHSLSTAHNDYSGIPSNDSDKPPCNVLGIRWILDTGESHHMSGDAQLLNDLCDVPPYLDRTLRTVIGMGEQCDGVYYFKAQAQANNTHKVDNFDLWHRRLGHPSNKIVSLLPGISSRNRVDELCSICLRAKQTREIFSNSLNRSVDLFELIHCDLWGPYRIPSSCGAMYFLTIVDDFSRGMWVYLMAEKSEVKHKIKEFCSLVITQFGRRVKLLRSDNGTEFTCLHSFYADQGIVHQTTCVDTPQKNRRVERKHRHILNVARALHFQANLPISFWGECVLTFSDKDKFGSRSRRCIFLGYPFGKKGWRVYDLETGYLFVSRDVTFDEKIFPYASSVTTCETTTSLDTPTMQHDHSTYIDSRGSVDIEPNIDEDSSTDIASLGPTQEENMNTSSASIVKETSTIVGDALGRGHRERKVSSILKDYVCSTIQCHVTRCTNTPTQYSSPTKSQSSGTEPTRFSDVVHDPLWRRAMKEEIDALEKDGTWTLEFLPPDVPIRISLRIHLNHTGMGRFLRPESTPKRFGGGIISVRLVVPARCLAKGSTIGESSKVKIPEPKAFGGARSAKELENFIWDMEQYFKTARVAKADMWNITTMYLMSEAKLWWMTHNVDAESAGRPRIDNWTKLNKETHDQFLPSNASWLARDKLKRLRKNGAIAVADSLVVFWSNQLIADVSSTSKPKKKERVNAFLAKKLNQGEEEEEVVAAMANSLVDKGLRKGDETFLAALVKLKPDVTVEVSDCVAEAPYRMSPKELAELHKELNDLLDVGLIHPFKASYGSDGQVEQNMLVHKTDNVANTFYKKQKKLSPKKARWQEFLAEYEFVWEHKLGKQNQVTDALSWKKVFVVVYSISKLETAFIDRIRLRALNDSLYVKRMGEDGTKRKYYIEDDLLHFKGGERIVVPSSGGLHKDLMNEMEDDIELCVKTCHIYQVDKTKHKKEADDPDMNRSKRAPPSIPTQFDAEIERIIDHLVVGTSKKNTKTDFLIHWKGKSATDAV</sequence>
<dbReference type="AlphaFoldDB" id="A0AAF0U1V4"/>
<dbReference type="Proteomes" id="UP001234989">
    <property type="component" value="Chromosome 7"/>
</dbReference>
<feature type="domain" description="Integrase catalytic" evidence="2">
    <location>
        <begin position="265"/>
        <end position="380"/>
    </location>
</feature>
<feature type="compositionally biased region" description="Basic and acidic residues" evidence="1">
    <location>
        <begin position="1057"/>
        <end position="1069"/>
    </location>
</feature>
<dbReference type="Pfam" id="PF03732">
    <property type="entry name" value="Retrotrans_gag"/>
    <property type="match status" value="1"/>
</dbReference>
<name>A0AAF0U1V4_SOLVR</name>
<accession>A0AAF0U1V4</accession>
<keyword evidence="4" id="KW-1185">Reference proteome</keyword>
<dbReference type="InterPro" id="IPR039537">
    <property type="entry name" value="Retrotran_Ty1/copia-like"/>
</dbReference>
<protein>
    <recommendedName>
        <fullName evidence="2">Integrase catalytic domain-containing protein</fullName>
    </recommendedName>
</protein>
<dbReference type="EMBL" id="CP133618">
    <property type="protein sequence ID" value="WMV37738.1"/>
    <property type="molecule type" value="Genomic_DNA"/>
</dbReference>
<dbReference type="SUPFAM" id="SSF53098">
    <property type="entry name" value="Ribonuclease H-like"/>
    <property type="match status" value="1"/>
</dbReference>
<dbReference type="PANTHER" id="PTHR42648:SF31">
    <property type="entry name" value="RNA-DIRECTED DNA POLYMERASE"/>
    <property type="match status" value="1"/>
</dbReference>
<dbReference type="PANTHER" id="PTHR42648">
    <property type="entry name" value="TRANSPOSASE, PUTATIVE-RELATED"/>
    <property type="match status" value="1"/>
</dbReference>
<evidence type="ECO:0000259" key="2">
    <source>
        <dbReference type="PROSITE" id="PS50994"/>
    </source>
</evidence>
<dbReference type="InterPro" id="IPR025724">
    <property type="entry name" value="GAG-pre-integrase_dom"/>
</dbReference>
<dbReference type="Pfam" id="PF13976">
    <property type="entry name" value="gag_pre-integrs"/>
    <property type="match status" value="1"/>
</dbReference>
<evidence type="ECO:0000313" key="4">
    <source>
        <dbReference type="Proteomes" id="UP001234989"/>
    </source>
</evidence>
<dbReference type="Pfam" id="PF25597">
    <property type="entry name" value="SH3_retrovirus"/>
    <property type="match status" value="1"/>
</dbReference>
<dbReference type="InterPro" id="IPR036397">
    <property type="entry name" value="RNaseH_sf"/>
</dbReference>
<evidence type="ECO:0000313" key="3">
    <source>
        <dbReference type="EMBL" id="WMV37738.1"/>
    </source>
</evidence>
<proteinExistence type="predicted"/>
<dbReference type="InterPro" id="IPR057670">
    <property type="entry name" value="SH3_retrovirus"/>
</dbReference>
<feature type="compositionally biased region" description="Polar residues" evidence="1">
    <location>
        <begin position="560"/>
        <end position="580"/>
    </location>
</feature>
<dbReference type="GO" id="GO:0003676">
    <property type="term" value="F:nucleic acid binding"/>
    <property type="evidence" value="ECO:0007669"/>
    <property type="project" value="InterPro"/>
</dbReference>
<organism evidence="3 4">
    <name type="scientific">Solanum verrucosum</name>
    <dbReference type="NCBI Taxonomy" id="315347"/>
    <lineage>
        <taxon>Eukaryota</taxon>
        <taxon>Viridiplantae</taxon>
        <taxon>Streptophyta</taxon>
        <taxon>Embryophyta</taxon>
        <taxon>Tracheophyta</taxon>
        <taxon>Spermatophyta</taxon>
        <taxon>Magnoliopsida</taxon>
        <taxon>eudicotyledons</taxon>
        <taxon>Gunneridae</taxon>
        <taxon>Pentapetalae</taxon>
        <taxon>asterids</taxon>
        <taxon>lamiids</taxon>
        <taxon>Solanales</taxon>
        <taxon>Solanaceae</taxon>
        <taxon>Solanoideae</taxon>
        <taxon>Solaneae</taxon>
        <taxon>Solanum</taxon>
    </lineage>
</organism>
<dbReference type="Pfam" id="PF00665">
    <property type="entry name" value="rve"/>
    <property type="match status" value="1"/>
</dbReference>
<dbReference type="PROSITE" id="PS50994">
    <property type="entry name" value="INTEGRASE"/>
    <property type="match status" value="1"/>
</dbReference>
<dbReference type="InterPro" id="IPR001584">
    <property type="entry name" value="Integrase_cat-core"/>
</dbReference>
<dbReference type="InterPro" id="IPR012337">
    <property type="entry name" value="RNaseH-like_sf"/>
</dbReference>
<feature type="region of interest" description="Disordered" evidence="1">
    <location>
        <begin position="560"/>
        <end position="583"/>
    </location>
</feature>
<evidence type="ECO:0000256" key="1">
    <source>
        <dbReference type="SAM" id="MobiDB-lite"/>
    </source>
</evidence>
<gene>
    <name evidence="3" type="ORF">MTR67_031123</name>
</gene>
<dbReference type="Gene3D" id="3.30.420.10">
    <property type="entry name" value="Ribonuclease H-like superfamily/Ribonuclease H"/>
    <property type="match status" value="1"/>
</dbReference>
<feature type="region of interest" description="Disordered" evidence="1">
    <location>
        <begin position="1057"/>
        <end position="1077"/>
    </location>
</feature>